<dbReference type="Proteomes" id="UP000012073">
    <property type="component" value="Unassembled WGS sequence"/>
</dbReference>
<protein>
    <submittedName>
        <fullName evidence="1">Uncharacterized protein</fullName>
    </submittedName>
</protein>
<name>R7QAN6_CHOCR</name>
<reference evidence="2" key="1">
    <citation type="journal article" date="2013" name="Proc. Natl. Acad. Sci. U.S.A.">
        <title>Genome structure and metabolic features in the red seaweed Chondrus crispus shed light on evolution of the Archaeplastida.</title>
        <authorList>
            <person name="Collen J."/>
            <person name="Porcel B."/>
            <person name="Carre W."/>
            <person name="Ball S.G."/>
            <person name="Chaparro C."/>
            <person name="Tonon T."/>
            <person name="Barbeyron T."/>
            <person name="Michel G."/>
            <person name="Noel B."/>
            <person name="Valentin K."/>
            <person name="Elias M."/>
            <person name="Artiguenave F."/>
            <person name="Arun A."/>
            <person name="Aury J.M."/>
            <person name="Barbosa-Neto J.F."/>
            <person name="Bothwell J.H."/>
            <person name="Bouget F.Y."/>
            <person name="Brillet L."/>
            <person name="Cabello-Hurtado F."/>
            <person name="Capella-Gutierrez S."/>
            <person name="Charrier B."/>
            <person name="Cladiere L."/>
            <person name="Cock J.M."/>
            <person name="Coelho S.M."/>
            <person name="Colleoni C."/>
            <person name="Czjzek M."/>
            <person name="Da Silva C."/>
            <person name="Delage L."/>
            <person name="Denoeud F."/>
            <person name="Deschamps P."/>
            <person name="Dittami S.M."/>
            <person name="Gabaldon T."/>
            <person name="Gachon C.M."/>
            <person name="Groisillier A."/>
            <person name="Herve C."/>
            <person name="Jabbari K."/>
            <person name="Katinka M."/>
            <person name="Kloareg B."/>
            <person name="Kowalczyk N."/>
            <person name="Labadie K."/>
            <person name="Leblanc C."/>
            <person name="Lopez P.J."/>
            <person name="McLachlan D.H."/>
            <person name="Meslet-Cladiere L."/>
            <person name="Moustafa A."/>
            <person name="Nehr Z."/>
            <person name="Nyvall Collen P."/>
            <person name="Panaud O."/>
            <person name="Partensky F."/>
            <person name="Poulain J."/>
            <person name="Rensing S.A."/>
            <person name="Rousvoal S."/>
            <person name="Samson G."/>
            <person name="Symeonidi A."/>
            <person name="Weissenbach J."/>
            <person name="Zambounis A."/>
            <person name="Wincker P."/>
            <person name="Boyen C."/>
        </authorList>
    </citation>
    <scope>NUCLEOTIDE SEQUENCE [LARGE SCALE GENOMIC DNA]</scope>
    <source>
        <strain evidence="2">cv. Stackhouse</strain>
    </source>
</reference>
<keyword evidence="2" id="KW-1185">Reference proteome</keyword>
<sequence length="72" mass="8801">MAWGCRWERFSRHCNWRSSVELNKRAMVMPGLQRRRLRMYFTGLHWIALDCCTLHGGSMFDEDQQRKRPDER</sequence>
<evidence type="ECO:0000313" key="2">
    <source>
        <dbReference type="Proteomes" id="UP000012073"/>
    </source>
</evidence>
<accession>R7QAN6</accession>
<dbReference type="GeneID" id="17323097"/>
<organism evidence="1 2">
    <name type="scientific">Chondrus crispus</name>
    <name type="common">Carrageen Irish moss</name>
    <name type="synonym">Polymorpha crispa</name>
    <dbReference type="NCBI Taxonomy" id="2769"/>
    <lineage>
        <taxon>Eukaryota</taxon>
        <taxon>Rhodophyta</taxon>
        <taxon>Florideophyceae</taxon>
        <taxon>Rhodymeniophycidae</taxon>
        <taxon>Gigartinales</taxon>
        <taxon>Gigartinaceae</taxon>
        <taxon>Chondrus</taxon>
    </lineage>
</organism>
<dbReference type="RefSeq" id="XP_005715386.1">
    <property type="nucleotide sequence ID" value="XM_005715329.1"/>
</dbReference>
<evidence type="ECO:0000313" key="1">
    <source>
        <dbReference type="EMBL" id="CDF35567.1"/>
    </source>
</evidence>
<dbReference type="EMBL" id="HG001735">
    <property type="protein sequence ID" value="CDF35567.1"/>
    <property type="molecule type" value="Genomic_DNA"/>
</dbReference>
<proteinExistence type="predicted"/>
<dbReference type="Gramene" id="CDF35567">
    <property type="protein sequence ID" value="CDF35567"/>
    <property type="gene ID" value="CHC_T00004092001"/>
</dbReference>
<gene>
    <name evidence="1" type="ORF">CHC_T00004092001</name>
</gene>
<dbReference type="KEGG" id="ccp:CHC_T00004092001"/>
<dbReference type="AlphaFoldDB" id="R7QAN6"/>